<evidence type="ECO:0000256" key="1">
    <source>
        <dbReference type="ARBA" id="ARBA00022614"/>
    </source>
</evidence>
<dbReference type="SUPFAM" id="SSF52058">
    <property type="entry name" value="L domain-like"/>
    <property type="match status" value="1"/>
</dbReference>
<feature type="signal peptide" evidence="5">
    <location>
        <begin position="1"/>
        <end position="17"/>
    </location>
</feature>
<dbReference type="InterPro" id="IPR003591">
    <property type="entry name" value="Leu-rich_rpt_typical-subtyp"/>
</dbReference>
<evidence type="ECO:0000256" key="2">
    <source>
        <dbReference type="ARBA" id="ARBA00022729"/>
    </source>
</evidence>
<dbReference type="OrthoDB" id="1687175at2759"/>
<keyword evidence="7" id="KW-1185">Reference proteome</keyword>
<dbReference type="PANTHER" id="PTHR24373:SF370">
    <property type="entry name" value="FISH-LIPS, ISOFORM E"/>
    <property type="match status" value="1"/>
</dbReference>
<keyword evidence="4" id="KW-0472">Membrane</keyword>
<evidence type="ECO:0000256" key="4">
    <source>
        <dbReference type="SAM" id="Phobius"/>
    </source>
</evidence>
<sequence length="434" mass="49301">MWVNIIFVLTVAHFAVATDKLDLSWSGLTKEKFFRDSNGSVSSRVEKATELNLRGNFFDSFSDCAAYLDKLEILDLSQNNLQRFFFKCNTENNLASLNVSHNKLPYLNDTALTTQISKLQVLDLSYNVLQHITHWTFEHMKALHVLKLNENPLNNNIDKDAFKNLVSLVDLDLTNVSCSYFPAGLFTPLVSLRHLSLSSNPIKQLPELPTAIQVLDISRTNIISLGQIAVSHLRILRMNDMPRFECLNLTDLANLRNLTVLSADNCPNLTSLAVQPPSEDLLPQLHRLSVRNCSIVRAGRELLPVIQRVSDLDLQLNPWQCDCGTQWIISVNSTRNYSNEMRCKSPPEMREKLLFEALDSDQYDCSYYKHYLALWIALGFPLLAGIGAAIYFIVREGFGPRGFRRAVTVSYRIMITKSEAEDKILQHSDITDYP</sequence>
<dbReference type="PANTHER" id="PTHR24373">
    <property type="entry name" value="SLIT RELATED LEUCINE-RICH REPEAT NEURONAL PROTEIN"/>
    <property type="match status" value="1"/>
</dbReference>
<evidence type="ECO:0000259" key="6">
    <source>
        <dbReference type="SMART" id="SM00082"/>
    </source>
</evidence>
<keyword evidence="3" id="KW-0677">Repeat</keyword>
<feature type="domain" description="LRRCT" evidence="6">
    <location>
        <begin position="317"/>
        <end position="366"/>
    </location>
</feature>
<feature type="chain" id="PRO_5026733891" evidence="5">
    <location>
        <begin position="18"/>
        <end position="434"/>
    </location>
</feature>
<accession>A0A6J0BNE0</accession>
<organism evidence="8">
    <name type="scientific">Neodiprion lecontei</name>
    <name type="common">Redheaded pine sawfly</name>
    <dbReference type="NCBI Taxonomy" id="441921"/>
    <lineage>
        <taxon>Eukaryota</taxon>
        <taxon>Metazoa</taxon>
        <taxon>Ecdysozoa</taxon>
        <taxon>Arthropoda</taxon>
        <taxon>Hexapoda</taxon>
        <taxon>Insecta</taxon>
        <taxon>Pterygota</taxon>
        <taxon>Neoptera</taxon>
        <taxon>Endopterygota</taxon>
        <taxon>Hymenoptera</taxon>
        <taxon>Tenthredinoidea</taxon>
        <taxon>Diprionidae</taxon>
        <taxon>Diprioninae</taxon>
        <taxon>Neodiprion</taxon>
    </lineage>
</organism>
<dbReference type="Gene3D" id="3.80.10.10">
    <property type="entry name" value="Ribonuclease Inhibitor"/>
    <property type="match status" value="3"/>
</dbReference>
<dbReference type="InterPro" id="IPR050328">
    <property type="entry name" value="Dev_Immune_Receptor"/>
</dbReference>
<keyword evidence="4" id="KW-0812">Transmembrane</keyword>
<dbReference type="GO" id="GO:0031012">
    <property type="term" value="C:extracellular matrix"/>
    <property type="evidence" value="ECO:0007669"/>
    <property type="project" value="TreeGrafter"/>
</dbReference>
<dbReference type="GeneID" id="107221010"/>
<dbReference type="AlphaFoldDB" id="A0A6J0BNE0"/>
<evidence type="ECO:0000256" key="3">
    <source>
        <dbReference type="ARBA" id="ARBA00022737"/>
    </source>
</evidence>
<keyword evidence="1" id="KW-0433">Leucine-rich repeat</keyword>
<dbReference type="InterPro" id="IPR000483">
    <property type="entry name" value="Cys-rich_flank_reg_C"/>
</dbReference>
<proteinExistence type="predicted"/>
<dbReference type="KEGG" id="nlo:107221010"/>
<name>A0A6J0BNE0_NEOLC</name>
<dbReference type="SMART" id="SM00369">
    <property type="entry name" value="LRR_TYP"/>
    <property type="match status" value="5"/>
</dbReference>
<dbReference type="PROSITE" id="PS51450">
    <property type="entry name" value="LRR"/>
    <property type="match status" value="2"/>
</dbReference>
<dbReference type="InterPro" id="IPR001611">
    <property type="entry name" value="Leu-rich_rpt"/>
</dbReference>
<dbReference type="RefSeq" id="XP_015515333.1">
    <property type="nucleotide sequence ID" value="XM_015659847.2"/>
</dbReference>
<gene>
    <name evidence="8" type="primary">LOC107221010</name>
</gene>
<protein>
    <submittedName>
        <fullName evidence="8">Leucine-rich repeat neuronal protein 1</fullName>
    </submittedName>
</protein>
<dbReference type="GO" id="GO:0005615">
    <property type="term" value="C:extracellular space"/>
    <property type="evidence" value="ECO:0007669"/>
    <property type="project" value="TreeGrafter"/>
</dbReference>
<evidence type="ECO:0000313" key="8">
    <source>
        <dbReference type="RefSeq" id="XP_015515333.1"/>
    </source>
</evidence>
<evidence type="ECO:0000256" key="5">
    <source>
        <dbReference type="SAM" id="SignalP"/>
    </source>
</evidence>
<dbReference type="InterPro" id="IPR032675">
    <property type="entry name" value="LRR_dom_sf"/>
</dbReference>
<feature type="transmembrane region" description="Helical" evidence="4">
    <location>
        <begin position="372"/>
        <end position="394"/>
    </location>
</feature>
<evidence type="ECO:0000313" key="7">
    <source>
        <dbReference type="Proteomes" id="UP000829291"/>
    </source>
</evidence>
<dbReference type="PRINTS" id="PR00019">
    <property type="entry name" value="LEURICHRPT"/>
</dbReference>
<keyword evidence="2 5" id="KW-0732">Signal</keyword>
<dbReference type="Proteomes" id="UP000829291">
    <property type="component" value="Chromosome 5"/>
</dbReference>
<dbReference type="Pfam" id="PF13855">
    <property type="entry name" value="LRR_8"/>
    <property type="match status" value="2"/>
</dbReference>
<dbReference type="FunCoup" id="A0A6J0BNE0">
    <property type="interactions" value="3"/>
</dbReference>
<keyword evidence="4" id="KW-1133">Transmembrane helix</keyword>
<dbReference type="SMART" id="SM00082">
    <property type="entry name" value="LRRCT"/>
    <property type="match status" value="1"/>
</dbReference>
<reference evidence="8" key="1">
    <citation type="submission" date="2025-08" db="UniProtKB">
        <authorList>
            <consortium name="RefSeq"/>
        </authorList>
    </citation>
    <scope>IDENTIFICATION</scope>
    <source>
        <tissue evidence="8">Thorax and Abdomen</tissue>
    </source>
</reference>
<dbReference type="InParanoid" id="A0A6J0BNE0"/>